<dbReference type="Proteomes" id="UP000285060">
    <property type="component" value="Unassembled WGS sequence"/>
</dbReference>
<dbReference type="Gene3D" id="1.20.1370.30">
    <property type="match status" value="1"/>
</dbReference>
<dbReference type="VEuPathDB" id="FungiDB:H310_05114"/>
<comment type="cofactor">
    <cofactor evidence="1">
        <name>Mg(2+)</name>
        <dbReference type="ChEBI" id="CHEBI:18420"/>
    </cofactor>
</comment>
<evidence type="ECO:0000256" key="4">
    <source>
        <dbReference type="ARBA" id="ARBA00022777"/>
    </source>
</evidence>
<dbReference type="Gene3D" id="3.30.230.10">
    <property type="match status" value="1"/>
</dbReference>
<evidence type="ECO:0000256" key="5">
    <source>
        <dbReference type="ARBA" id="ARBA00022840"/>
    </source>
</evidence>
<dbReference type="AlphaFoldDB" id="A0A3R6V8E8"/>
<dbReference type="PROSITE" id="PS00627">
    <property type="entry name" value="GHMP_KINASES_ATP"/>
    <property type="match status" value="1"/>
</dbReference>
<dbReference type="SUPFAM" id="SSF51735">
    <property type="entry name" value="NAD(P)-binding Rossmann-fold domains"/>
    <property type="match status" value="1"/>
</dbReference>
<dbReference type="GO" id="GO:0016301">
    <property type="term" value="F:kinase activity"/>
    <property type="evidence" value="ECO:0007669"/>
    <property type="project" value="UniProtKB-KW"/>
</dbReference>
<dbReference type="InterPro" id="IPR013750">
    <property type="entry name" value="GHMP_kinase_C_dom"/>
</dbReference>
<dbReference type="SUPFAM" id="SSF53223">
    <property type="entry name" value="Aminoacid dehydrogenase-like, N-terminal domain"/>
    <property type="match status" value="1"/>
</dbReference>
<dbReference type="InterPro" id="IPR020568">
    <property type="entry name" value="Ribosomal_Su5_D2-typ_SF"/>
</dbReference>
<dbReference type="InterPro" id="IPR012302">
    <property type="entry name" value="Malic_NAD-bd"/>
</dbReference>
<dbReference type="GO" id="GO:0004471">
    <property type="term" value="F:malate dehydrogenase (decarboxylating) (NAD+) activity"/>
    <property type="evidence" value="ECO:0007669"/>
    <property type="project" value="TreeGrafter"/>
</dbReference>
<evidence type="ECO:0000256" key="6">
    <source>
        <dbReference type="ARBA" id="ARBA00023002"/>
    </source>
</evidence>
<dbReference type="InterPro" id="IPR037062">
    <property type="entry name" value="Malic_N_dom_sf"/>
</dbReference>
<keyword evidence="3" id="KW-0547">Nucleotide-binding</keyword>
<dbReference type="GO" id="GO:0006108">
    <property type="term" value="P:malate metabolic process"/>
    <property type="evidence" value="ECO:0007669"/>
    <property type="project" value="TreeGrafter"/>
</dbReference>
<dbReference type="Pfam" id="PF00390">
    <property type="entry name" value="malic"/>
    <property type="match status" value="1"/>
</dbReference>
<evidence type="ECO:0000259" key="7">
    <source>
        <dbReference type="SMART" id="SM00919"/>
    </source>
</evidence>
<gene>
    <name evidence="9" type="ORF">DYB32_006589</name>
</gene>
<evidence type="ECO:0008006" key="11">
    <source>
        <dbReference type="Google" id="ProtNLM"/>
    </source>
</evidence>
<organism evidence="9 10">
    <name type="scientific">Aphanomyces invadans</name>
    <dbReference type="NCBI Taxonomy" id="157072"/>
    <lineage>
        <taxon>Eukaryota</taxon>
        <taxon>Sar</taxon>
        <taxon>Stramenopiles</taxon>
        <taxon>Oomycota</taxon>
        <taxon>Saprolegniomycetes</taxon>
        <taxon>Saprolegniales</taxon>
        <taxon>Verrucalvaceae</taxon>
        <taxon>Aphanomyces</taxon>
    </lineage>
</organism>
<protein>
    <recommendedName>
        <fullName evidence="11">Homoserine kinase</fullName>
    </recommendedName>
</protein>
<dbReference type="SMART" id="SM00919">
    <property type="entry name" value="Malic_M"/>
    <property type="match status" value="1"/>
</dbReference>
<dbReference type="VEuPathDB" id="FungiDB:H310_05115"/>
<dbReference type="Pfam" id="PF03949">
    <property type="entry name" value="Malic_M"/>
    <property type="match status" value="2"/>
</dbReference>
<evidence type="ECO:0000256" key="2">
    <source>
        <dbReference type="ARBA" id="ARBA00022679"/>
    </source>
</evidence>
<comment type="caution">
    <text evidence="9">The sequence shown here is derived from an EMBL/GenBank/DDBJ whole genome shotgun (WGS) entry which is preliminary data.</text>
</comment>
<dbReference type="EMBL" id="QUSY01000720">
    <property type="protein sequence ID" value="RHY27715.1"/>
    <property type="molecule type" value="Genomic_DNA"/>
</dbReference>
<sequence length="747" mass="80898">MKAQLEKLYSLYQEEEDPLRKNIFLSDLQNRNETLFFRLLIDYIEEMGMSCLRMFIPWTDVCRLQPDMTSIWQVNGMGIPIGKLALYTAAGGIDPRKVLPVMLDLGTNNETYLKDPYYLGMQHRRLEDVLHAYRLKQLCFNDDIQGTGATVLAGALSACLRVNIPLKHQRILVLGAGSAGLGAKLDDARKQFYVFDQFGLLGDTRRDMTSGQQFFARNDVPDKTSLLDVIKKVKPTMILGLSAARGAFTEVSSVVFPVDHCCMQGVCWDLLDRIFGRPCVGADEHGSIGSPFAPVQFNGHVYNVSQCNNMFIFPGVGLGAVVCGATRVTDRMLYVAAQALATCMSPEEIAAGQVFPSVKQIRKVATAVVQCAVDDGLASTPPILRKGANLEEYVASKMYLPIYRALVEYKGGGMLNDTGAKVAVALALSALVYYVGSKKSKTISLKPLRKASVAQGQESGFGPKDSVTVRVPATTANMGPGFDCIGMAVDIWNELTVERADAFSLTNEGEGSDVLPTDETNLVVVGLKAAFSAAGQDMPLLRIHCRNRIPFARGLGSSSAGIVAGIIAGLVIAGHELSVRGKEELLQLVHKQQPSPFISIDRADAVFNIGRSALLVNALRNGNFKELRHATQDKLHQPQRGAEQYPHLFPLVDAALEAGAHACFLSGAGPTVLAICSGKSGDIFTQVAAERDETKVADAMREAAAKVGVHGCVFITNPEHRGAHIVRVSPKISDHLVARYEGDITDL</sequence>
<name>A0A3R6V8E8_9STRA</name>
<evidence type="ECO:0000256" key="1">
    <source>
        <dbReference type="ARBA" id="ARBA00001946"/>
    </source>
</evidence>
<evidence type="ECO:0000259" key="8">
    <source>
        <dbReference type="SMART" id="SM01274"/>
    </source>
</evidence>
<proteinExistence type="predicted"/>
<dbReference type="InterPro" id="IPR014721">
    <property type="entry name" value="Ribsml_uS5_D2-typ_fold_subgr"/>
</dbReference>
<dbReference type="GO" id="GO:0051287">
    <property type="term" value="F:NAD binding"/>
    <property type="evidence" value="ECO:0007669"/>
    <property type="project" value="InterPro"/>
</dbReference>
<dbReference type="InterPro" id="IPR036554">
    <property type="entry name" value="GHMP_kinase_C_sf"/>
</dbReference>
<keyword evidence="5" id="KW-0067">ATP-binding</keyword>
<dbReference type="Pfam" id="PF08544">
    <property type="entry name" value="GHMP_kinases_C"/>
    <property type="match status" value="1"/>
</dbReference>
<dbReference type="InterPro" id="IPR006203">
    <property type="entry name" value="GHMP_knse_ATP-bd_CS"/>
</dbReference>
<keyword evidence="2" id="KW-0808">Transferase</keyword>
<dbReference type="InterPro" id="IPR006204">
    <property type="entry name" value="GHMP_kinase_N_dom"/>
</dbReference>
<dbReference type="Pfam" id="PF00288">
    <property type="entry name" value="GHMP_kinases_N"/>
    <property type="match status" value="1"/>
</dbReference>
<feature type="domain" description="Malic enzyme NAD-binding" evidence="7">
    <location>
        <begin position="144"/>
        <end position="373"/>
    </location>
</feature>
<keyword evidence="10" id="KW-1185">Reference proteome</keyword>
<dbReference type="Gene3D" id="3.30.70.890">
    <property type="entry name" value="GHMP kinase, C-terminal domain"/>
    <property type="match status" value="1"/>
</dbReference>
<dbReference type="SUPFAM" id="SSF54211">
    <property type="entry name" value="Ribosomal protein S5 domain 2-like"/>
    <property type="match status" value="1"/>
</dbReference>
<evidence type="ECO:0000256" key="3">
    <source>
        <dbReference type="ARBA" id="ARBA00022741"/>
    </source>
</evidence>
<dbReference type="InterPro" id="IPR036291">
    <property type="entry name" value="NAD(P)-bd_dom_sf"/>
</dbReference>
<dbReference type="PRINTS" id="PR00958">
    <property type="entry name" value="HOMSERKINASE"/>
</dbReference>
<reference evidence="9 10" key="1">
    <citation type="submission" date="2018-08" db="EMBL/GenBank/DDBJ databases">
        <title>Aphanomyces genome sequencing and annotation.</title>
        <authorList>
            <person name="Minardi D."/>
            <person name="Oidtmann B."/>
            <person name="Van Der Giezen M."/>
            <person name="Studholme D.J."/>
        </authorList>
    </citation>
    <scope>NUCLEOTIDE SEQUENCE [LARGE SCALE GENOMIC DNA]</scope>
    <source>
        <strain evidence="9 10">NJM0002</strain>
    </source>
</reference>
<dbReference type="Gene3D" id="3.40.50.10380">
    <property type="entry name" value="Malic enzyme, N-terminal domain"/>
    <property type="match status" value="1"/>
</dbReference>
<evidence type="ECO:0000313" key="9">
    <source>
        <dbReference type="EMBL" id="RHY27715.1"/>
    </source>
</evidence>
<keyword evidence="6" id="KW-0560">Oxidoreductase</keyword>
<feature type="domain" description="Malic enzyme N-terminal" evidence="8">
    <location>
        <begin position="29"/>
        <end position="157"/>
    </location>
</feature>
<dbReference type="PANTHER" id="PTHR23406:SF32">
    <property type="entry name" value="NADP-DEPENDENT MALIC ENZYME"/>
    <property type="match status" value="1"/>
</dbReference>
<dbReference type="SUPFAM" id="SSF55060">
    <property type="entry name" value="GHMP Kinase, C-terminal domain"/>
    <property type="match status" value="1"/>
</dbReference>
<evidence type="ECO:0000313" key="10">
    <source>
        <dbReference type="Proteomes" id="UP000285060"/>
    </source>
</evidence>
<dbReference type="PANTHER" id="PTHR23406">
    <property type="entry name" value="MALIC ENZYME-RELATED"/>
    <property type="match status" value="1"/>
</dbReference>
<dbReference type="GO" id="GO:0005739">
    <property type="term" value="C:mitochondrion"/>
    <property type="evidence" value="ECO:0007669"/>
    <property type="project" value="TreeGrafter"/>
</dbReference>
<dbReference type="InterPro" id="IPR046346">
    <property type="entry name" value="Aminoacid_DH-like_N_sf"/>
</dbReference>
<dbReference type="InterPro" id="IPR012301">
    <property type="entry name" value="Malic_N_dom"/>
</dbReference>
<keyword evidence="4" id="KW-0418">Kinase</keyword>
<dbReference type="SMART" id="SM01274">
    <property type="entry name" value="malic"/>
    <property type="match status" value="1"/>
</dbReference>
<accession>A0A3R6V8E8</accession>
<dbReference type="GO" id="GO:0005524">
    <property type="term" value="F:ATP binding"/>
    <property type="evidence" value="ECO:0007669"/>
    <property type="project" value="UniProtKB-KW"/>
</dbReference>
<dbReference type="Gene3D" id="3.40.50.720">
    <property type="entry name" value="NAD(P)-binding Rossmann-like Domain"/>
    <property type="match status" value="2"/>
</dbReference>